<name>A0A2M6U511_9BRAD</name>
<proteinExistence type="predicted"/>
<gene>
    <name evidence="1" type="ORF">TSA1_02105</name>
</gene>
<dbReference type="AlphaFoldDB" id="A0A2M6U511"/>
<dbReference type="RefSeq" id="WP_100174901.1">
    <property type="nucleotide sequence ID" value="NZ_LFJC01000003.1"/>
</dbReference>
<dbReference type="Proteomes" id="UP000228930">
    <property type="component" value="Unassembled WGS sequence"/>
</dbReference>
<evidence type="ECO:0000313" key="1">
    <source>
        <dbReference type="EMBL" id="PIS99686.1"/>
    </source>
</evidence>
<reference evidence="1 2" key="1">
    <citation type="submission" date="2015-06" db="EMBL/GenBank/DDBJ databases">
        <title>Comparative genome analysis of nirS-carrying Bradyrhizobium sp. strains.</title>
        <authorList>
            <person name="Ishii S."/>
            <person name="Jang J."/>
            <person name="Nishizawa T."/>
            <person name="Senoo K."/>
        </authorList>
    </citation>
    <scope>NUCLEOTIDE SEQUENCE [LARGE SCALE GENOMIC DNA]</scope>
    <source>
        <strain evidence="1 2">TSA1</strain>
    </source>
</reference>
<comment type="caution">
    <text evidence="1">The sequence shown here is derived from an EMBL/GenBank/DDBJ whole genome shotgun (WGS) entry which is preliminary data.</text>
</comment>
<protein>
    <submittedName>
        <fullName evidence="1">Uncharacterized protein</fullName>
    </submittedName>
</protein>
<evidence type="ECO:0000313" key="2">
    <source>
        <dbReference type="Proteomes" id="UP000228930"/>
    </source>
</evidence>
<accession>A0A2M6U511</accession>
<dbReference type="EMBL" id="LFJC01000003">
    <property type="protein sequence ID" value="PIS99686.1"/>
    <property type="molecule type" value="Genomic_DNA"/>
</dbReference>
<organism evidence="1 2">
    <name type="scientific">Bradyrhizobium nitroreducens</name>
    <dbReference type="NCBI Taxonomy" id="709803"/>
    <lineage>
        <taxon>Bacteria</taxon>
        <taxon>Pseudomonadati</taxon>
        <taxon>Pseudomonadota</taxon>
        <taxon>Alphaproteobacteria</taxon>
        <taxon>Hyphomicrobiales</taxon>
        <taxon>Nitrobacteraceae</taxon>
        <taxon>Bradyrhizobium</taxon>
    </lineage>
</organism>
<keyword evidence="2" id="KW-1185">Reference proteome</keyword>
<sequence length="104" mass="11419">MGDVVDQYRVRVRGKTNLWGGQAIPELFAPVGYLTVRNEEFGETVTLTSERPKNDGSKEIKDIGKIGRGETYTVKLNELTAVSAVQDDGRPTFVTCTLLIQSTA</sequence>